<dbReference type="GO" id="GO:0005886">
    <property type="term" value="C:plasma membrane"/>
    <property type="evidence" value="ECO:0007669"/>
    <property type="project" value="TreeGrafter"/>
</dbReference>
<feature type="transmembrane region" description="Helical" evidence="3">
    <location>
        <begin position="122"/>
        <end position="142"/>
    </location>
</feature>
<sequence>MDLTSNSEVMLSTAGAGLRAQRLAGAVLLLSLLVFGALVPFAKLPLAPVWAFIPCYESMLLISDLITAVLLLGQVRSTRSRGVLALACGYFFTAGMTVVHALSFPGLFSPTGLLGAGPQSTAWLYMFWHGGFPLFVLAYAGLQGVELRMRPGPRPLYRAILRCVLLTLLLVVALGALATIGHDRLPVIMVKQRYAPALTVVVGIVWSFSVFALFAVWRKRQRSMLDLWLMVVMCAWLIDIALSALFNGARFDLGFYAGRIYGLLAANFVLMMLMVENGTLYLNLSRMADELRQLSMVDTMTGIANRRQFDATLEAEWRRAMRSGAPLSLLMLDIDFFKCYNDAYGHVAGDGCLRRVAQLLAAAARRPGELAARYGGEEFAVLLPGMDGAAALAFAQGICRALAELGVEHAHSAAAGHVTLSIGVACVGAGSAPGGGHPGGAAADAAAPLRLVEAADLALYASKTGGRNRATLAPPLRAAAGPPCATLPA</sequence>
<keyword evidence="3" id="KW-1133">Transmembrane helix</keyword>
<organism evidence="5 6">
    <name type="scientific">Rugamonas rubra</name>
    <dbReference type="NCBI Taxonomy" id="758825"/>
    <lineage>
        <taxon>Bacteria</taxon>
        <taxon>Pseudomonadati</taxon>
        <taxon>Pseudomonadota</taxon>
        <taxon>Betaproteobacteria</taxon>
        <taxon>Burkholderiales</taxon>
        <taxon>Oxalobacteraceae</taxon>
        <taxon>Telluria group</taxon>
        <taxon>Rugamonas</taxon>
    </lineage>
</organism>
<evidence type="ECO:0000313" key="6">
    <source>
        <dbReference type="Proteomes" id="UP000199470"/>
    </source>
</evidence>
<feature type="transmembrane region" description="Helical" evidence="3">
    <location>
        <begin position="23"/>
        <end position="42"/>
    </location>
</feature>
<evidence type="ECO:0000256" key="1">
    <source>
        <dbReference type="ARBA" id="ARBA00012528"/>
    </source>
</evidence>
<dbReference type="GO" id="GO:1902201">
    <property type="term" value="P:negative regulation of bacterial-type flagellum-dependent cell motility"/>
    <property type="evidence" value="ECO:0007669"/>
    <property type="project" value="TreeGrafter"/>
</dbReference>
<protein>
    <recommendedName>
        <fullName evidence="1">diguanylate cyclase</fullName>
        <ecNumber evidence="1">2.7.7.65</ecNumber>
    </recommendedName>
</protein>
<dbReference type="NCBIfam" id="TIGR00254">
    <property type="entry name" value="GGDEF"/>
    <property type="match status" value="1"/>
</dbReference>
<dbReference type="InterPro" id="IPR033424">
    <property type="entry name" value="MASE4"/>
</dbReference>
<feature type="transmembrane region" description="Helical" evidence="3">
    <location>
        <begin position="194"/>
        <end position="215"/>
    </location>
</feature>
<dbReference type="OrthoDB" id="9813903at2"/>
<gene>
    <name evidence="5" type="ORF">SAMN02982985_02333</name>
</gene>
<feature type="transmembrane region" description="Helical" evidence="3">
    <location>
        <begin position="260"/>
        <end position="284"/>
    </location>
</feature>
<name>A0A1I4M912_9BURK</name>
<dbReference type="CDD" id="cd01949">
    <property type="entry name" value="GGDEF"/>
    <property type="match status" value="1"/>
</dbReference>
<keyword evidence="6" id="KW-1185">Reference proteome</keyword>
<dbReference type="FunFam" id="3.30.70.270:FF:000001">
    <property type="entry name" value="Diguanylate cyclase domain protein"/>
    <property type="match status" value="1"/>
</dbReference>
<feature type="domain" description="GGDEF" evidence="4">
    <location>
        <begin position="325"/>
        <end position="475"/>
    </location>
</feature>
<evidence type="ECO:0000256" key="3">
    <source>
        <dbReference type="SAM" id="Phobius"/>
    </source>
</evidence>
<comment type="catalytic activity">
    <reaction evidence="2">
        <text>2 GTP = 3',3'-c-di-GMP + 2 diphosphate</text>
        <dbReference type="Rhea" id="RHEA:24898"/>
        <dbReference type="ChEBI" id="CHEBI:33019"/>
        <dbReference type="ChEBI" id="CHEBI:37565"/>
        <dbReference type="ChEBI" id="CHEBI:58805"/>
        <dbReference type="EC" id="2.7.7.65"/>
    </reaction>
</comment>
<keyword evidence="3" id="KW-0472">Membrane</keyword>
<dbReference type="EC" id="2.7.7.65" evidence="1"/>
<dbReference type="AlphaFoldDB" id="A0A1I4M912"/>
<dbReference type="InterPro" id="IPR000160">
    <property type="entry name" value="GGDEF_dom"/>
</dbReference>
<dbReference type="PROSITE" id="PS50887">
    <property type="entry name" value="GGDEF"/>
    <property type="match status" value="1"/>
</dbReference>
<dbReference type="PANTHER" id="PTHR45138:SF9">
    <property type="entry name" value="DIGUANYLATE CYCLASE DGCM-RELATED"/>
    <property type="match status" value="1"/>
</dbReference>
<reference evidence="5 6" key="1">
    <citation type="submission" date="2016-10" db="EMBL/GenBank/DDBJ databases">
        <authorList>
            <person name="de Groot N.N."/>
        </authorList>
    </citation>
    <scope>NUCLEOTIDE SEQUENCE [LARGE SCALE GENOMIC DNA]</scope>
    <source>
        <strain evidence="5 6">ATCC 43154</strain>
    </source>
</reference>
<dbReference type="SUPFAM" id="SSF55073">
    <property type="entry name" value="Nucleotide cyclase"/>
    <property type="match status" value="1"/>
</dbReference>
<dbReference type="InterPro" id="IPR043128">
    <property type="entry name" value="Rev_trsase/Diguanyl_cyclase"/>
</dbReference>
<dbReference type="InterPro" id="IPR050469">
    <property type="entry name" value="Diguanylate_Cyclase"/>
</dbReference>
<dbReference type="Proteomes" id="UP000199470">
    <property type="component" value="Unassembled WGS sequence"/>
</dbReference>
<feature type="transmembrane region" description="Helical" evidence="3">
    <location>
        <begin position="227"/>
        <end position="248"/>
    </location>
</feature>
<evidence type="ECO:0000259" key="4">
    <source>
        <dbReference type="PROSITE" id="PS50887"/>
    </source>
</evidence>
<feature type="transmembrane region" description="Helical" evidence="3">
    <location>
        <begin position="83"/>
        <end position="102"/>
    </location>
</feature>
<accession>A0A1I4M912</accession>
<dbReference type="EMBL" id="FOTW01000010">
    <property type="protein sequence ID" value="SFL99728.1"/>
    <property type="molecule type" value="Genomic_DNA"/>
</dbReference>
<dbReference type="PANTHER" id="PTHR45138">
    <property type="entry name" value="REGULATORY COMPONENTS OF SENSORY TRANSDUCTION SYSTEM"/>
    <property type="match status" value="1"/>
</dbReference>
<dbReference type="Gene3D" id="3.30.70.270">
    <property type="match status" value="1"/>
</dbReference>
<dbReference type="GO" id="GO:0043709">
    <property type="term" value="P:cell adhesion involved in single-species biofilm formation"/>
    <property type="evidence" value="ECO:0007669"/>
    <property type="project" value="TreeGrafter"/>
</dbReference>
<dbReference type="Pfam" id="PF17158">
    <property type="entry name" value="MASE4"/>
    <property type="match status" value="1"/>
</dbReference>
<feature type="transmembrane region" description="Helical" evidence="3">
    <location>
        <begin position="163"/>
        <end position="182"/>
    </location>
</feature>
<dbReference type="InterPro" id="IPR029787">
    <property type="entry name" value="Nucleotide_cyclase"/>
</dbReference>
<evidence type="ECO:0000256" key="2">
    <source>
        <dbReference type="ARBA" id="ARBA00034247"/>
    </source>
</evidence>
<dbReference type="STRING" id="758825.SAMN02982985_02333"/>
<dbReference type="GO" id="GO:0052621">
    <property type="term" value="F:diguanylate cyclase activity"/>
    <property type="evidence" value="ECO:0007669"/>
    <property type="project" value="UniProtKB-EC"/>
</dbReference>
<keyword evidence="3" id="KW-0812">Transmembrane</keyword>
<proteinExistence type="predicted"/>
<dbReference type="SMART" id="SM00267">
    <property type="entry name" value="GGDEF"/>
    <property type="match status" value="1"/>
</dbReference>
<feature type="transmembrane region" description="Helical" evidence="3">
    <location>
        <begin position="48"/>
        <end position="71"/>
    </location>
</feature>
<evidence type="ECO:0000313" key="5">
    <source>
        <dbReference type="EMBL" id="SFL99728.1"/>
    </source>
</evidence>
<dbReference type="Pfam" id="PF00990">
    <property type="entry name" value="GGDEF"/>
    <property type="match status" value="1"/>
</dbReference>